<dbReference type="SMART" id="SM00869">
    <property type="entry name" value="Autotransporter"/>
    <property type="match status" value="1"/>
</dbReference>
<evidence type="ECO:0000256" key="2">
    <source>
        <dbReference type="SAM" id="SignalP"/>
    </source>
</evidence>
<evidence type="ECO:0000313" key="5">
    <source>
        <dbReference type="Proteomes" id="UP000510650"/>
    </source>
</evidence>
<protein>
    <submittedName>
        <fullName evidence="4">Autotransporter outer membrane beta-barrel domain-containing protein</fullName>
    </submittedName>
</protein>
<dbReference type="Gene3D" id="2.40.128.130">
    <property type="entry name" value="Autotransporter beta-domain"/>
    <property type="match status" value="1"/>
</dbReference>
<evidence type="ECO:0000259" key="3">
    <source>
        <dbReference type="PROSITE" id="PS51208"/>
    </source>
</evidence>
<dbReference type="InterPro" id="IPR004899">
    <property type="entry name" value="Pertactin_central"/>
</dbReference>
<dbReference type="InterPro" id="IPR051551">
    <property type="entry name" value="Autotransporter_adhesion"/>
</dbReference>
<reference evidence="5" key="1">
    <citation type="submission" date="2020-06" db="EMBL/GenBank/DDBJ databases">
        <title>REHAB project genomes.</title>
        <authorList>
            <person name="Shaw L.P."/>
        </authorList>
    </citation>
    <scope>NUCLEOTIDE SEQUENCE [LARGE SCALE GENOMIC DNA]</scope>
    <source>
        <strain evidence="5">RHBSTW-00398</strain>
    </source>
</reference>
<dbReference type="Proteomes" id="UP000510650">
    <property type="component" value="Chromosome"/>
</dbReference>
<dbReference type="PANTHER" id="PTHR35037">
    <property type="entry name" value="C-TERMINAL REGION OF AIDA-LIKE PROTEIN"/>
    <property type="match status" value="1"/>
</dbReference>
<accession>A0AAE7KZ34</accession>
<dbReference type="GO" id="GO:0019867">
    <property type="term" value="C:outer membrane"/>
    <property type="evidence" value="ECO:0007669"/>
    <property type="project" value="InterPro"/>
</dbReference>
<dbReference type="RefSeq" id="WP_181217725.1">
    <property type="nucleotide sequence ID" value="NZ_CP055538.1"/>
</dbReference>
<dbReference type="InterPro" id="IPR036709">
    <property type="entry name" value="Autotransporte_beta_dom_sf"/>
</dbReference>
<dbReference type="NCBIfam" id="TIGR04415">
    <property type="entry name" value="O_hepto_targRPT"/>
    <property type="match status" value="4"/>
</dbReference>
<dbReference type="SUPFAM" id="SSF51126">
    <property type="entry name" value="Pectin lyase-like"/>
    <property type="match status" value="1"/>
</dbReference>
<keyword evidence="1 2" id="KW-0732">Signal</keyword>
<dbReference type="EMBL" id="CP055538">
    <property type="protein sequence ID" value="QLO14333.1"/>
    <property type="molecule type" value="Genomic_DNA"/>
</dbReference>
<dbReference type="InterPro" id="IPR003991">
    <property type="entry name" value="Pertactin_virulence_factor"/>
</dbReference>
<feature type="signal peptide" evidence="2">
    <location>
        <begin position="1"/>
        <end position="21"/>
    </location>
</feature>
<dbReference type="InterPro" id="IPR011050">
    <property type="entry name" value="Pectin_lyase_fold/virulence"/>
</dbReference>
<name>A0AAE7KZ34_CITFR</name>
<dbReference type="PRINTS" id="PR01484">
    <property type="entry name" value="PRTACTNFAMLY"/>
</dbReference>
<dbReference type="InterPro" id="IPR012332">
    <property type="entry name" value="Autotransporter_pectin_lyase_C"/>
</dbReference>
<feature type="domain" description="Autotransporter" evidence="3">
    <location>
        <begin position="465"/>
        <end position="733"/>
    </location>
</feature>
<dbReference type="NCBIfam" id="TIGR01414">
    <property type="entry name" value="autotrans_barl"/>
    <property type="match status" value="1"/>
</dbReference>
<proteinExistence type="predicted"/>
<evidence type="ECO:0000256" key="1">
    <source>
        <dbReference type="ARBA" id="ARBA00022729"/>
    </source>
</evidence>
<dbReference type="PROSITE" id="PS51208">
    <property type="entry name" value="AUTOTRANSPORTER"/>
    <property type="match status" value="1"/>
</dbReference>
<dbReference type="InterPro" id="IPR006315">
    <property type="entry name" value="OM_autotransptr_brl_dom"/>
</dbReference>
<dbReference type="Pfam" id="PF03797">
    <property type="entry name" value="Autotransporter"/>
    <property type="match status" value="1"/>
</dbReference>
<dbReference type="PANTHER" id="PTHR35037:SF7">
    <property type="entry name" value="AUTOTRANSPORTER"/>
    <property type="match status" value="1"/>
</dbReference>
<gene>
    <name evidence="4" type="ORF">HV183_13285</name>
</gene>
<evidence type="ECO:0000313" key="4">
    <source>
        <dbReference type="EMBL" id="QLO14333.1"/>
    </source>
</evidence>
<dbReference type="Pfam" id="PF03212">
    <property type="entry name" value="Pertactin"/>
    <property type="match status" value="1"/>
</dbReference>
<dbReference type="AlphaFoldDB" id="A0AAE7KZ34"/>
<feature type="chain" id="PRO_5042037389" evidence="2">
    <location>
        <begin position="22"/>
        <end position="733"/>
    </location>
</feature>
<dbReference type="SUPFAM" id="SSF103515">
    <property type="entry name" value="Autotransporter"/>
    <property type="match status" value="1"/>
</dbReference>
<dbReference type="InterPro" id="IPR030930">
    <property type="entry name" value="AIDA"/>
</dbReference>
<sequence>MFKKKVISTLILSVLPGAGFSADFTEKVNQGTEVKNEVINDRQDVYGKILDSTITTGGHQYIHTGGSASNIVLNGGKSTVTGALIDNFKILSGIQKLESDAISENAYIAMSGIQHVNNNATAVSTTVENKGRQYINAGGRSENTTVNSDGTQYVYKNGMSNKTIINGGAVFVRGGTATNSTINSGKQVVTEGGTTSGDTINKGGYQNIGVNGSASNVTVNTGGRQDINTGGYAKDTTVIGGQYDIDPNATGENVSFDGGVGFIHEAGVLAGYATLKNGAEIYMAEGSDADISLSGQSNLYVINSIKNRNMNLNDSSVHFRSSFDNDLSTDLKEFKTLSVDKLDSSNSSFFMKVEGMSGDFLDVSEFSGTNNTVNIKGSGKESSDGYHLIHAGNSTNDAFKLNGDKVELGSYVYTLEKNNDDWYLKQHSDQLSSSAKAALSMASYASSIFTNEFHTISDRLNNSLTDIEGNHVWGRFISSDYRVDNGVNDPYKLKQNGFEYGIGKTLPTETGDISFGVSAGITQNKIKEKSGTHSDVDSYSIGLYASYIHKNGLYIDGLIKGNRFDTNSKVIVDSVDVATTEFKQTGFGSALEVGKYTWFDKTFFVPYTRAEYFIARSEDVSLSNGMKVDLGNDRSFKGEIGAKLGTNLNVGQSAKITPYFKISIENEFIDDNSVNINKSVKIRNDNSGTVGNYSLGLDAKIGKNASLFSEVGYSKGSNIEAPLNIKAGVRVLF</sequence>
<organism evidence="4 5">
    <name type="scientific">Citrobacter freundii</name>
    <dbReference type="NCBI Taxonomy" id="546"/>
    <lineage>
        <taxon>Bacteria</taxon>
        <taxon>Pseudomonadati</taxon>
        <taxon>Pseudomonadota</taxon>
        <taxon>Gammaproteobacteria</taxon>
        <taxon>Enterobacterales</taxon>
        <taxon>Enterobacteriaceae</taxon>
        <taxon>Citrobacter</taxon>
        <taxon>Citrobacter freundii complex</taxon>
    </lineage>
</organism>
<dbReference type="Gene3D" id="2.160.20.20">
    <property type="match status" value="1"/>
</dbReference>
<dbReference type="InterPro" id="IPR005546">
    <property type="entry name" value="Autotransporte_beta"/>
</dbReference>